<evidence type="ECO:0000313" key="3">
    <source>
        <dbReference type="Proteomes" id="UP001049176"/>
    </source>
</evidence>
<feature type="compositionally biased region" description="Polar residues" evidence="1">
    <location>
        <begin position="140"/>
        <end position="178"/>
    </location>
</feature>
<keyword evidence="3" id="KW-1185">Reference proteome</keyword>
<comment type="caution">
    <text evidence="2">The sequence shown here is derived from an EMBL/GenBank/DDBJ whole genome shotgun (WGS) entry which is preliminary data.</text>
</comment>
<dbReference type="RefSeq" id="XP_043008923.1">
    <property type="nucleotide sequence ID" value="XM_043153639.1"/>
</dbReference>
<feature type="compositionally biased region" description="Basic residues" evidence="1">
    <location>
        <begin position="192"/>
        <end position="204"/>
    </location>
</feature>
<feature type="compositionally biased region" description="Basic and acidic residues" evidence="1">
    <location>
        <begin position="337"/>
        <end position="359"/>
    </location>
</feature>
<feature type="compositionally biased region" description="Acidic residues" evidence="1">
    <location>
        <begin position="84"/>
        <end position="100"/>
    </location>
</feature>
<feature type="region of interest" description="Disordered" evidence="1">
    <location>
        <begin position="264"/>
        <end position="290"/>
    </location>
</feature>
<feature type="compositionally biased region" description="Basic and acidic residues" evidence="1">
    <location>
        <begin position="277"/>
        <end position="290"/>
    </location>
</feature>
<reference evidence="2" key="1">
    <citation type="journal article" date="2021" name="Genome Biol. Evol.">
        <title>The assembled and annotated genome of the fairy-ring fungus Marasmius oreades.</title>
        <authorList>
            <person name="Hiltunen M."/>
            <person name="Ament-Velasquez S.L."/>
            <person name="Johannesson H."/>
        </authorList>
    </citation>
    <scope>NUCLEOTIDE SEQUENCE</scope>
    <source>
        <strain evidence="2">03SP1</strain>
    </source>
</reference>
<feature type="region of interest" description="Disordered" evidence="1">
    <location>
        <begin position="337"/>
        <end position="367"/>
    </location>
</feature>
<dbReference type="AlphaFoldDB" id="A0A9P7RZP1"/>
<dbReference type="OrthoDB" id="3362703at2759"/>
<evidence type="ECO:0000256" key="1">
    <source>
        <dbReference type="SAM" id="MobiDB-lite"/>
    </source>
</evidence>
<feature type="region of interest" description="Disordered" evidence="1">
    <location>
        <begin position="30"/>
        <end position="214"/>
    </location>
</feature>
<feature type="compositionally biased region" description="Basic and acidic residues" evidence="1">
    <location>
        <begin position="129"/>
        <end position="139"/>
    </location>
</feature>
<name>A0A9P7RZP1_9AGAR</name>
<dbReference type="GeneID" id="66077883"/>
<dbReference type="EMBL" id="CM032185">
    <property type="protein sequence ID" value="KAG7092453.1"/>
    <property type="molecule type" value="Genomic_DNA"/>
</dbReference>
<dbReference type="Proteomes" id="UP001049176">
    <property type="component" value="Chromosome 5"/>
</dbReference>
<proteinExistence type="predicted"/>
<protein>
    <submittedName>
        <fullName evidence="2">Uncharacterized protein</fullName>
    </submittedName>
</protein>
<organism evidence="2 3">
    <name type="scientific">Marasmius oreades</name>
    <name type="common">fairy-ring Marasmius</name>
    <dbReference type="NCBI Taxonomy" id="181124"/>
    <lineage>
        <taxon>Eukaryota</taxon>
        <taxon>Fungi</taxon>
        <taxon>Dikarya</taxon>
        <taxon>Basidiomycota</taxon>
        <taxon>Agaricomycotina</taxon>
        <taxon>Agaricomycetes</taxon>
        <taxon>Agaricomycetidae</taxon>
        <taxon>Agaricales</taxon>
        <taxon>Marasmiineae</taxon>
        <taxon>Marasmiaceae</taxon>
        <taxon>Marasmius</taxon>
    </lineage>
</organism>
<feature type="compositionally biased region" description="Basic residues" evidence="1">
    <location>
        <begin position="44"/>
        <end position="54"/>
    </location>
</feature>
<evidence type="ECO:0000313" key="2">
    <source>
        <dbReference type="EMBL" id="KAG7092453.1"/>
    </source>
</evidence>
<gene>
    <name evidence="2" type="ORF">E1B28_008807</name>
</gene>
<accession>A0A9P7RZP1</accession>
<sequence length="367" mass="40785">MEPSASSPPLKRLRLEDDNALEHFLMDVEGGDYDQDFKSVPTGRQKRAIVKPKRFGGEDESPTTTKHDDTTKKKRSKTKRVELSDPESEENFEPDEEDLAQDLGTLHDGDGDDFEDLPKRPSRPKTKSGGREQKAKGKDTTGQPSRKSKQKPQLNVTTSPMVNVVDDSNSPVASTSQDVVVIKETGSSSPPVKKRKLPQIRKNKSSTTGTPIVAIKSAGTVPSKANNMESSDIAKTPILRNGLATTSADLDLRNNNVYAELFGGPGASNMRSGTNKQEQRRKELDKMREEARAKRVTEARGSFALQAQMEKILRFEERFRKSNSPALYPNILGAKMREVHDREKARRGESSRDVPSNEHELEEGEMT</sequence>
<dbReference type="KEGG" id="more:E1B28_008807"/>